<accession>A0A3B0R133</accession>
<proteinExistence type="predicted"/>
<dbReference type="AlphaFoldDB" id="A0A3B0R133"/>
<keyword evidence="1" id="KW-0812">Transmembrane</keyword>
<organism evidence="2">
    <name type="scientific">hydrothermal vent metagenome</name>
    <dbReference type="NCBI Taxonomy" id="652676"/>
    <lineage>
        <taxon>unclassified sequences</taxon>
        <taxon>metagenomes</taxon>
        <taxon>ecological metagenomes</taxon>
    </lineage>
</organism>
<keyword evidence="1" id="KW-0472">Membrane</keyword>
<sequence>METHRTNKEVLYQGLKKMMISLVMMFAGPTLFYIATTNKEKPLYIPLLIVSLLLCAGAIFFAFKGIKTIMDSMFKKR</sequence>
<protein>
    <submittedName>
        <fullName evidence="2">Uncharacterized protein</fullName>
    </submittedName>
</protein>
<keyword evidence="1" id="KW-1133">Transmembrane helix</keyword>
<dbReference type="Pfam" id="PF19589">
    <property type="entry name" value="DUF6095"/>
    <property type="match status" value="1"/>
</dbReference>
<reference evidence="2" key="1">
    <citation type="submission" date="2018-06" db="EMBL/GenBank/DDBJ databases">
        <authorList>
            <person name="Zhirakovskaya E."/>
        </authorList>
    </citation>
    <scope>NUCLEOTIDE SEQUENCE</scope>
</reference>
<dbReference type="InterPro" id="IPR046077">
    <property type="entry name" value="DUF6095"/>
</dbReference>
<evidence type="ECO:0000313" key="2">
    <source>
        <dbReference type="EMBL" id="VAV86049.1"/>
    </source>
</evidence>
<dbReference type="EMBL" id="UOEB01000281">
    <property type="protein sequence ID" value="VAV86049.1"/>
    <property type="molecule type" value="Genomic_DNA"/>
</dbReference>
<feature type="transmembrane region" description="Helical" evidence="1">
    <location>
        <begin position="20"/>
        <end position="37"/>
    </location>
</feature>
<evidence type="ECO:0000256" key="1">
    <source>
        <dbReference type="SAM" id="Phobius"/>
    </source>
</evidence>
<gene>
    <name evidence="2" type="ORF">MNBD_BACTEROID02-1294</name>
</gene>
<feature type="transmembrane region" description="Helical" evidence="1">
    <location>
        <begin position="43"/>
        <end position="63"/>
    </location>
</feature>
<name>A0A3B0R133_9ZZZZ</name>